<gene>
    <name evidence="3" type="ORF">SAMN04488511_11465</name>
</gene>
<evidence type="ECO:0000313" key="3">
    <source>
        <dbReference type="EMBL" id="SFA55009.1"/>
    </source>
</evidence>
<reference evidence="4" key="1">
    <citation type="submission" date="2016-10" db="EMBL/GenBank/DDBJ databases">
        <authorList>
            <person name="Varghese N."/>
            <person name="Submissions S."/>
        </authorList>
    </citation>
    <scope>NUCLEOTIDE SEQUENCE [LARGE SCALE GENOMIC DNA]</scope>
    <source>
        <strain evidence="4">DSM 18130</strain>
    </source>
</reference>
<dbReference type="EMBL" id="FOJM01000014">
    <property type="protein sequence ID" value="SFA55009.1"/>
    <property type="molecule type" value="Genomic_DNA"/>
</dbReference>
<protein>
    <submittedName>
        <fullName evidence="3">Relaxase/Mobilisation nuclease domain-containing protein</fullName>
    </submittedName>
</protein>
<organism evidence="3 4">
    <name type="scientific">Pedobacter suwonensis</name>
    <dbReference type="NCBI Taxonomy" id="332999"/>
    <lineage>
        <taxon>Bacteria</taxon>
        <taxon>Pseudomonadati</taxon>
        <taxon>Bacteroidota</taxon>
        <taxon>Sphingobacteriia</taxon>
        <taxon>Sphingobacteriales</taxon>
        <taxon>Sphingobacteriaceae</taxon>
        <taxon>Pedobacter</taxon>
    </lineage>
</organism>
<evidence type="ECO:0000259" key="2">
    <source>
        <dbReference type="Pfam" id="PF03432"/>
    </source>
</evidence>
<feature type="domain" description="MobA/VirD2-like nuclease" evidence="2">
    <location>
        <begin position="47"/>
        <end position="149"/>
    </location>
</feature>
<feature type="region of interest" description="Disordered" evidence="1">
    <location>
        <begin position="354"/>
        <end position="375"/>
    </location>
</feature>
<dbReference type="OrthoDB" id="915634at2"/>
<name>A0A1I0TT97_9SPHI</name>
<dbReference type="InterPro" id="IPR005094">
    <property type="entry name" value="Endonuclease_MobA/VirD2"/>
</dbReference>
<dbReference type="RefSeq" id="WP_090985794.1">
    <property type="nucleotide sequence ID" value="NZ_FOJM01000014.1"/>
</dbReference>
<dbReference type="Pfam" id="PF03432">
    <property type="entry name" value="Relaxase"/>
    <property type="match status" value="1"/>
</dbReference>
<dbReference type="AlphaFoldDB" id="A0A1I0TT97"/>
<dbReference type="STRING" id="332999.SAMN04488511_11465"/>
<proteinExistence type="predicted"/>
<dbReference type="Proteomes" id="UP000198836">
    <property type="component" value="Unassembled WGS sequence"/>
</dbReference>
<keyword evidence="4" id="KW-1185">Reference proteome</keyword>
<feature type="compositionally biased region" description="Basic residues" evidence="1">
    <location>
        <begin position="361"/>
        <end position="375"/>
    </location>
</feature>
<evidence type="ECO:0000313" key="4">
    <source>
        <dbReference type="Proteomes" id="UP000198836"/>
    </source>
</evidence>
<evidence type="ECO:0000256" key="1">
    <source>
        <dbReference type="SAM" id="MobiDB-lite"/>
    </source>
</evidence>
<accession>A0A1I0TT97</accession>
<sequence>MIVKILGSSATFAGVRYNHEKMRSGKGELLKVRNFGSLMGLDKIGSQDYINYLKAVSSVNKRVSKPQFHAVISAKGKTVSKEELLDTAGKWLAEMGYGQNPYLIIFHNDTENNHVHIVSTRIDKCGKKISSAFEKIRSVRALSTVCKKQKSNIKNLENFFHYRHSTVAQMRTLLEKVGFEVRIEKDLFQILNYGKSVREFKLADIENNCDQYCTDKKRAQQLKAIFKKVLSVDIQGNYEVSQTDDLSSKLELLSKMMRKRSGIELEFHSKDAKHPYGYTIIDHTNRSVMKGSEVMPIREILNGLSTNNQIQSEPVEYRISFSDPRIEVDYILSELEGGGLIEEAVREIELKDDVDDEAIHGRNRQRKGKARTNTR</sequence>